<accession>A0A2G9YAZ9</accession>
<protein>
    <recommendedName>
        <fullName evidence="2">Amidohydrolase-related domain-containing protein</fullName>
    </recommendedName>
</protein>
<gene>
    <name evidence="3" type="ORF">COX46_02360</name>
</gene>
<dbReference type="InterPro" id="IPR006680">
    <property type="entry name" value="Amidohydro-rel"/>
</dbReference>
<organism evidence="3 4">
    <name type="scientific">bacterium (Candidatus Ratteibacteria) CG23_combo_of_CG06-09_8_20_14_all_48_7</name>
    <dbReference type="NCBI Taxonomy" id="2014292"/>
    <lineage>
        <taxon>Bacteria</taxon>
        <taxon>Candidatus Ratteibacteria</taxon>
    </lineage>
</organism>
<dbReference type="Gene3D" id="3.20.20.140">
    <property type="entry name" value="Metal-dependent hydrolases"/>
    <property type="match status" value="1"/>
</dbReference>
<dbReference type="GO" id="GO:0016831">
    <property type="term" value="F:carboxy-lyase activity"/>
    <property type="evidence" value="ECO:0007669"/>
    <property type="project" value="InterPro"/>
</dbReference>
<feature type="domain" description="Amidohydrolase-related" evidence="2">
    <location>
        <begin position="64"/>
        <end position="244"/>
    </location>
</feature>
<sequence>MTAKKEGGILFLDETQKFMIIDAHHHLRTTPGYLDKLKLTCEKLGIKKVCLFGGGKRSGDYGLGDNEDVRKAMDEYPNLIIGFACFNLGEDPPEKIDEFIQEGFKGIKFIDPTKNYDAKDYYPVYQRIESHGITALFHLGIVSRHPNDKYYDVNNERHRPIYLDTIARAFPNLMIIGAHLGNPWYEEAAMAARWNPNLYFDLSGSTLKCKSAKFLAELLWWTPTTRYRDSQNRHAWEKIVFGSDVSA</sequence>
<keyword evidence="1" id="KW-0456">Lyase</keyword>
<evidence type="ECO:0000256" key="1">
    <source>
        <dbReference type="ARBA" id="ARBA00023239"/>
    </source>
</evidence>
<dbReference type="InterPro" id="IPR032466">
    <property type="entry name" value="Metal_Hydrolase"/>
</dbReference>
<feature type="non-terminal residue" evidence="3">
    <location>
        <position position="247"/>
    </location>
</feature>
<dbReference type="AlphaFoldDB" id="A0A2G9YAZ9"/>
<dbReference type="EMBL" id="PCRF01000110">
    <property type="protein sequence ID" value="PIP16416.1"/>
    <property type="molecule type" value="Genomic_DNA"/>
</dbReference>
<evidence type="ECO:0000313" key="3">
    <source>
        <dbReference type="EMBL" id="PIP16416.1"/>
    </source>
</evidence>
<evidence type="ECO:0000313" key="4">
    <source>
        <dbReference type="Proteomes" id="UP000230392"/>
    </source>
</evidence>
<dbReference type="PANTHER" id="PTHR21240:SF19">
    <property type="entry name" value="CATALYTIC_ HYDROLASE"/>
    <property type="match status" value="1"/>
</dbReference>
<dbReference type="PANTHER" id="PTHR21240">
    <property type="entry name" value="2-AMINO-3-CARBOXYLMUCONATE-6-SEMIALDEHYDE DECARBOXYLASE"/>
    <property type="match status" value="1"/>
</dbReference>
<proteinExistence type="predicted"/>
<dbReference type="Pfam" id="PF04909">
    <property type="entry name" value="Amidohydro_2"/>
    <property type="match status" value="1"/>
</dbReference>
<evidence type="ECO:0000259" key="2">
    <source>
        <dbReference type="Pfam" id="PF04909"/>
    </source>
</evidence>
<comment type="caution">
    <text evidence="3">The sequence shown here is derived from an EMBL/GenBank/DDBJ whole genome shotgun (WGS) entry which is preliminary data.</text>
</comment>
<dbReference type="SUPFAM" id="SSF51556">
    <property type="entry name" value="Metallo-dependent hydrolases"/>
    <property type="match status" value="1"/>
</dbReference>
<dbReference type="InterPro" id="IPR032465">
    <property type="entry name" value="ACMSD"/>
</dbReference>
<dbReference type="Proteomes" id="UP000230392">
    <property type="component" value="Unassembled WGS sequence"/>
</dbReference>
<name>A0A2G9YAZ9_9BACT</name>
<reference evidence="3 4" key="1">
    <citation type="submission" date="2017-09" db="EMBL/GenBank/DDBJ databases">
        <title>Depth-based differentiation of microbial function through sediment-hosted aquifers and enrichment of novel symbionts in the deep terrestrial subsurface.</title>
        <authorList>
            <person name="Probst A.J."/>
            <person name="Ladd B."/>
            <person name="Jarett J.K."/>
            <person name="Geller-Mcgrath D.E."/>
            <person name="Sieber C.M."/>
            <person name="Emerson J.B."/>
            <person name="Anantharaman K."/>
            <person name="Thomas B.C."/>
            <person name="Malmstrom R."/>
            <person name="Stieglmeier M."/>
            <person name="Klingl A."/>
            <person name="Woyke T."/>
            <person name="Ryan C.M."/>
            <person name="Banfield J.F."/>
        </authorList>
    </citation>
    <scope>NUCLEOTIDE SEQUENCE [LARGE SCALE GENOMIC DNA]</scope>
    <source>
        <strain evidence="3">CG23_combo_of_CG06-09_8_20_14_all_48_7</strain>
    </source>
</reference>
<dbReference type="GO" id="GO:0016787">
    <property type="term" value="F:hydrolase activity"/>
    <property type="evidence" value="ECO:0007669"/>
    <property type="project" value="InterPro"/>
</dbReference>